<evidence type="ECO:0000313" key="6">
    <source>
        <dbReference type="EMBL" id="KZC07820.1"/>
    </source>
</evidence>
<gene>
    <name evidence="6" type="ORF">WN55_09901</name>
</gene>
<comment type="similarity">
    <text evidence="2">Belongs to the CWC22 family.</text>
</comment>
<evidence type="ECO:0000313" key="7">
    <source>
        <dbReference type="Proteomes" id="UP000076502"/>
    </source>
</evidence>
<proteinExistence type="inferred from homology"/>
<protein>
    <submittedName>
        <fullName evidence="6">Nucleolar MIF4G domain-containing protein 1</fullName>
    </submittedName>
</protein>
<evidence type="ECO:0000256" key="1">
    <source>
        <dbReference type="ARBA" id="ARBA00004604"/>
    </source>
</evidence>
<evidence type="ECO:0000256" key="2">
    <source>
        <dbReference type="ARBA" id="ARBA00006856"/>
    </source>
</evidence>
<dbReference type="Pfam" id="PF02854">
    <property type="entry name" value="MIF4G"/>
    <property type="match status" value="1"/>
</dbReference>
<organism evidence="6 7">
    <name type="scientific">Dufourea novaeangliae</name>
    <name type="common">Sweat bee</name>
    <dbReference type="NCBI Taxonomy" id="178035"/>
    <lineage>
        <taxon>Eukaryota</taxon>
        <taxon>Metazoa</taxon>
        <taxon>Ecdysozoa</taxon>
        <taxon>Arthropoda</taxon>
        <taxon>Hexapoda</taxon>
        <taxon>Insecta</taxon>
        <taxon>Pterygota</taxon>
        <taxon>Neoptera</taxon>
        <taxon>Endopterygota</taxon>
        <taxon>Hymenoptera</taxon>
        <taxon>Apocrita</taxon>
        <taxon>Aculeata</taxon>
        <taxon>Apoidea</taxon>
        <taxon>Anthophila</taxon>
        <taxon>Halictidae</taxon>
        <taxon>Rophitinae</taxon>
        <taxon>Dufourea</taxon>
    </lineage>
</organism>
<feature type="compositionally biased region" description="Basic and acidic residues" evidence="4">
    <location>
        <begin position="41"/>
        <end position="66"/>
    </location>
</feature>
<dbReference type="OrthoDB" id="10260961at2759"/>
<dbReference type="Pfam" id="PF02847">
    <property type="entry name" value="MA3"/>
    <property type="match status" value="1"/>
</dbReference>
<dbReference type="FunFam" id="1.25.40.180:FF:000032">
    <property type="entry name" value="Nucleolar MIF4G domain-containing protein 1"/>
    <property type="match status" value="1"/>
</dbReference>
<accession>A0A154P9G7</accession>
<evidence type="ECO:0000256" key="3">
    <source>
        <dbReference type="ARBA" id="ARBA00023242"/>
    </source>
</evidence>
<reference evidence="6 7" key="1">
    <citation type="submission" date="2015-07" db="EMBL/GenBank/DDBJ databases">
        <title>The genome of Dufourea novaeangliae.</title>
        <authorList>
            <person name="Pan H."/>
            <person name="Kapheim K."/>
        </authorList>
    </citation>
    <scope>NUCLEOTIDE SEQUENCE [LARGE SCALE GENOMIC DNA]</scope>
    <source>
        <strain evidence="6">0120121106</strain>
        <tissue evidence="6">Whole body</tissue>
    </source>
</reference>
<dbReference type="InterPro" id="IPR003891">
    <property type="entry name" value="Initiation_fac_eIF4g_MI"/>
</dbReference>
<dbReference type="EMBL" id="KQ434831">
    <property type="protein sequence ID" value="KZC07820.1"/>
    <property type="molecule type" value="Genomic_DNA"/>
</dbReference>
<dbReference type="Proteomes" id="UP000076502">
    <property type="component" value="Unassembled WGS sequence"/>
</dbReference>
<dbReference type="PANTHER" id="PTHR18034">
    <property type="entry name" value="CELL CYCLE CONTROL PROTEIN CWF22-RELATED"/>
    <property type="match status" value="1"/>
</dbReference>
<dbReference type="AlphaFoldDB" id="A0A154P9G7"/>
<dbReference type="SMART" id="SM00543">
    <property type="entry name" value="MIF4G"/>
    <property type="match status" value="1"/>
</dbReference>
<evidence type="ECO:0000259" key="5">
    <source>
        <dbReference type="PROSITE" id="PS51366"/>
    </source>
</evidence>
<keyword evidence="3" id="KW-0539">Nucleus</keyword>
<dbReference type="Gene3D" id="1.25.40.180">
    <property type="match status" value="1"/>
</dbReference>
<feature type="compositionally biased region" description="Basic residues" evidence="4">
    <location>
        <begin position="83"/>
        <end position="93"/>
    </location>
</feature>
<dbReference type="PANTHER" id="PTHR18034:SF4">
    <property type="entry name" value="NUCLEOLAR MIF4G DOMAIN-CONTAINING PROTEIN 1"/>
    <property type="match status" value="1"/>
</dbReference>
<dbReference type="InterPro" id="IPR050781">
    <property type="entry name" value="CWC22_splicing_factor"/>
</dbReference>
<evidence type="ECO:0000256" key="4">
    <source>
        <dbReference type="SAM" id="MobiDB-lite"/>
    </source>
</evidence>
<dbReference type="SUPFAM" id="SSF48371">
    <property type="entry name" value="ARM repeat"/>
    <property type="match status" value="1"/>
</dbReference>
<feature type="region of interest" description="Disordered" evidence="4">
    <location>
        <begin position="1"/>
        <end position="95"/>
    </location>
</feature>
<feature type="domain" description="MI" evidence="5">
    <location>
        <begin position="504"/>
        <end position="620"/>
    </location>
</feature>
<dbReference type="GO" id="GO:0042274">
    <property type="term" value="P:ribosomal small subunit biogenesis"/>
    <property type="evidence" value="ECO:0007669"/>
    <property type="project" value="TreeGrafter"/>
</dbReference>
<name>A0A154P9G7_DUFNO</name>
<dbReference type="InterPro" id="IPR016024">
    <property type="entry name" value="ARM-type_fold"/>
</dbReference>
<feature type="compositionally biased region" description="Basic and acidic residues" evidence="4">
    <location>
        <begin position="73"/>
        <end position="82"/>
    </location>
</feature>
<sequence>MGSFKRSKLKSKSKLVEKSRKIIRKESRRQKKINKASYFNKKKESRSERSHTNERVNDDNVVDKINIDSQTKSPKEQKQLKLERKKKNQKKKLLKEANLSEDKVIKRLEKQLKLNKKKKESIPKSFAADGLDYLLDFCLQKDRKCMVETEKHLLEDEFDNDFKTDFNKNDNAWEDIYGRKRDSEGNVIHESTKYIPPAARVNADNAVRDDEKLLSLKRKLKGCLNRVAEHNMHTIANQIEEMYMTNSRNNMNYLFTNLTFEAVVTETLAPNRLVCEHMMLIAILHANIGVEIGAHFLENLVKRFIEMTNAPQDVENKKLDNVTLMISHLYNFKVYGHKLLYQILDRLTTKFTEKEIELILLILKTVGFALRKDDPIALKEFIQSLQQTASHRHEQSSRVRFMLDVLLAIKNNNVSKIPQYDPSHVEHLKKVIKNVIRKGNTISQFNVSLEDLLNAHENGKWWVVGSAWSGSNSTANQKIIKSQKQLRFGKKILELAEKQRMNTDTRRNIFCILMTAEDYLDAFEKLHHLGLKDQEEDEIVHVLIHCCLQENKFNPYYAVLAQKFCEYNRKYQLTIQYAVWDKLKILETHEAKQLSNLARFLTHLLIEKSLALSVLKIVQFTELDKHTMKLLRQIVLGVLLHKNEQTCLEVFEKISISPRLQPFREGLRLFINYFVIKNIDSASMLEEKKIILKRRVEMADKILSLHGSKVKF</sequence>
<dbReference type="GO" id="GO:0005730">
    <property type="term" value="C:nucleolus"/>
    <property type="evidence" value="ECO:0007669"/>
    <property type="project" value="UniProtKB-SubCell"/>
</dbReference>
<dbReference type="PROSITE" id="PS51366">
    <property type="entry name" value="MI"/>
    <property type="match status" value="1"/>
</dbReference>
<dbReference type="GO" id="GO:0003723">
    <property type="term" value="F:RNA binding"/>
    <property type="evidence" value="ECO:0007669"/>
    <property type="project" value="InterPro"/>
</dbReference>
<comment type="subcellular location">
    <subcellularLocation>
        <location evidence="1">Nucleus</location>
        <location evidence="1">Nucleolus</location>
    </subcellularLocation>
</comment>
<feature type="compositionally biased region" description="Basic residues" evidence="4">
    <location>
        <begin position="1"/>
        <end position="13"/>
    </location>
</feature>
<dbReference type="SMART" id="SM00544">
    <property type="entry name" value="MA3"/>
    <property type="match status" value="1"/>
</dbReference>
<dbReference type="InterPro" id="IPR003890">
    <property type="entry name" value="MIF4G-like_typ-3"/>
</dbReference>
<dbReference type="STRING" id="178035.A0A154P9G7"/>
<feature type="compositionally biased region" description="Basic residues" evidence="4">
    <location>
        <begin position="21"/>
        <end position="34"/>
    </location>
</feature>
<keyword evidence="7" id="KW-1185">Reference proteome</keyword>